<name>A0A445MSW2_9BACT</name>
<protein>
    <submittedName>
        <fullName evidence="1">Uncharacterized protein</fullName>
    </submittedName>
</protein>
<gene>
    <name evidence="1" type="ORF">PITCH_A140040</name>
</gene>
<proteinExistence type="predicted"/>
<accession>A0A445MSW2</accession>
<dbReference type="EMBL" id="OJIN01000046">
    <property type="protein sequence ID" value="SPD72560.1"/>
    <property type="molecule type" value="Genomic_DNA"/>
</dbReference>
<evidence type="ECO:0000313" key="1">
    <source>
        <dbReference type="EMBL" id="SPD72560.1"/>
    </source>
</evidence>
<reference evidence="1" key="1">
    <citation type="submission" date="2018-01" db="EMBL/GenBank/DDBJ databases">
        <authorList>
            <person name="Regsiter A."/>
            <person name="William W."/>
        </authorList>
    </citation>
    <scope>NUCLEOTIDE SEQUENCE</scope>
    <source>
        <strain evidence="1">TRIP AH-1</strain>
    </source>
</reference>
<organism evidence="1">
    <name type="scientific">uncultured Desulfobacterium sp</name>
    <dbReference type="NCBI Taxonomy" id="201089"/>
    <lineage>
        <taxon>Bacteria</taxon>
        <taxon>Pseudomonadati</taxon>
        <taxon>Thermodesulfobacteriota</taxon>
        <taxon>Desulfobacteria</taxon>
        <taxon>Desulfobacterales</taxon>
        <taxon>Desulfobacteriaceae</taxon>
        <taxon>Desulfobacterium</taxon>
        <taxon>environmental samples</taxon>
    </lineage>
</organism>
<dbReference type="AlphaFoldDB" id="A0A445MSW2"/>
<sequence>MHMLIENTLAAFSLGQMQDFITMHRIMVENNISIERLEDLISKKKAALKDEARNQAEMPRCPECGDKLAIQPIRLPRGPRNIHGWKSLWHCTGENCLYEAYSHLTVNQEIQRRMKHDSA</sequence>